<keyword evidence="5" id="KW-0800">Toxin</keyword>
<dbReference type="GO" id="GO:0090729">
    <property type="term" value="F:toxin activity"/>
    <property type="evidence" value="ECO:0007669"/>
    <property type="project" value="UniProtKB-KW"/>
</dbReference>
<dbReference type="OrthoDB" id="32625at2"/>
<dbReference type="Pfam" id="PF01850">
    <property type="entry name" value="PIN"/>
    <property type="match status" value="1"/>
</dbReference>
<dbReference type="EMBL" id="NHON01000129">
    <property type="protein sequence ID" value="OWJ58659.1"/>
    <property type="molecule type" value="Genomic_DNA"/>
</dbReference>
<comment type="function">
    <text evidence="5">Toxic component of a toxin-antitoxin (TA) system. An RNase.</text>
</comment>
<evidence type="ECO:0000259" key="6">
    <source>
        <dbReference type="Pfam" id="PF01850"/>
    </source>
</evidence>
<dbReference type="AlphaFoldDB" id="A0A211Z078"/>
<dbReference type="InterPro" id="IPR022907">
    <property type="entry name" value="VapC_family"/>
</dbReference>
<name>A0A211Z078_9PROT</name>
<evidence type="ECO:0000313" key="7">
    <source>
        <dbReference type="EMBL" id="OWJ58659.1"/>
    </source>
</evidence>
<gene>
    <name evidence="5" type="primary">vapC</name>
    <name evidence="7" type="ORF">BWR60_33115</name>
</gene>
<dbReference type="SUPFAM" id="SSF88723">
    <property type="entry name" value="PIN domain-like"/>
    <property type="match status" value="1"/>
</dbReference>
<dbReference type="GO" id="GO:0000287">
    <property type="term" value="F:magnesium ion binding"/>
    <property type="evidence" value="ECO:0007669"/>
    <property type="project" value="UniProtKB-UniRule"/>
</dbReference>
<feature type="binding site" evidence="5">
    <location>
        <position position="4"/>
    </location>
    <ligand>
        <name>Mg(2+)</name>
        <dbReference type="ChEBI" id="CHEBI:18420"/>
    </ligand>
</feature>
<feature type="domain" description="PIN" evidence="6">
    <location>
        <begin position="1"/>
        <end position="127"/>
    </location>
</feature>
<dbReference type="InterPro" id="IPR029060">
    <property type="entry name" value="PIN-like_dom_sf"/>
</dbReference>
<evidence type="ECO:0000256" key="2">
    <source>
        <dbReference type="ARBA" id="ARBA00022722"/>
    </source>
</evidence>
<evidence type="ECO:0000313" key="8">
    <source>
        <dbReference type="Proteomes" id="UP000196655"/>
    </source>
</evidence>
<comment type="caution">
    <text evidence="7">The sequence shown here is derived from an EMBL/GenBank/DDBJ whole genome shotgun (WGS) entry which is preliminary data.</text>
</comment>
<evidence type="ECO:0000256" key="3">
    <source>
        <dbReference type="ARBA" id="ARBA00022723"/>
    </source>
</evidence>
<dbReference type="RefSeq" id="WP_088157109.1">
    <property type="nucleotide sequence ID" value="NZ_NHON01000129.1"/>
</dbReference>
<keyword evidence="4 5" id="KW-0378">Hydrolase</keyword>
<evidence type="ECO:0000256" key="4">
    <source>
        <dbReference type="ARBA" id="ARBA00022801"/>
    </source>
</evidence>
<organism evidence="7 8">
    <name type="scientific">Inquilinus limosus</name>
    <dbReference type="NCBI Taxonomy" id="171674"/>
    <lineage>
        <taxon>Bacteria</taxon>
        <taxon>Pseudomonadati</taxon>
        <taxon>Pseudomonadota</taxon>
        <taxon>Alphaproteobacteria</taxon>
        <taxon>Rhodospirillales</taxon>
        <taxon>Rhodospirillaceae</taxon>
        <taxon>Inquilinus</taxon>
    </lineage>
</organism>
<evidence type="ECO:0000256" key="5">
    <source>
        <dbReference type="HAMAP-Rule" id="MF_00265"/>
    </source>
</evidence>
<dbReference type="GO" id="GO:0016787">
    <property type="term" value="F:hydrolase activity"/>
    <property type="evidence" value="ECO:0007669"/>
    <property type="project" value="UniProtKB-KW"/>
</dbReference>
<dbReference type="InterPro" id="IPR002716">
    <property type="entry name" value="PIN_dom"/>
</dbReference>
<keyword evidence="2 5" id="KW-0540">Nuclease</keyword>
<feature type="binding site" evidence="5">
    <location>
        <position position="102"/>
    </location>
    <ligand>
        <name>Mg(2+)</name>
        <dbReference type="ChEBI" id="CHEBI:18420"/>
    </ligand>
</feature>
<reference evidence="8" key="1">
    <citation type="submission" date="2017-05" db="EMBL/GenBank/DDBJ databases">
        <authorList>
            <person name="Macchi M."/>
            <person name="Festa S."/>
            <person name="Coppotelli B.M."/>
            <person name="Morelli I.S."/>
        </authorList>
    </citation>
    <scope>NUCLEOTIDE SEQUENCE [LARGE SCALE GENOMIC DNA]</scope>
    <source>
        <strain evidence="8">I</strain>
    </source>
</reference>
<dbReference type="EC" id="3.1.-.-" evidence="5"/>
<evidence type="ECO:0000256" key="1">
    <source>
        <dbReference type="ARBA" id="ARBA00022649"/>
    </source>
</evidence>
<comment type="similarity">
    <text evidence="5">Belongs to the PINc/VapC protein family.</text>
</comment>
<sequence>MFVDASALTAILTEEIDARELLARLQNANRRVTSPLAVWETVVAIARILGLSVPSAQQGVEDFLILADIAVIPVAAETRAFAIDAYARYGKSRHPAALNYGDCFAYACARQARLPLLYKGDDFPQTDIEAA</sequence>
<dbReference type="CDD" id="cd09871">
    <property type="entry name" value="PIN_MtVapC28-VapC30-like"/>
    <property type="match status" value="1"/>
</dbReference>
<protein>
    <recommendedName>
        <fullName evidence="5">Ribonuclease VapC</fullName>
        <shortName evidence="5">RNase VapC</shortName>
        <ecNumber evidence="5">3.1.-.-</ecNumber>
    </recommendedName>
    <alternativeName>
        <fullName evidence="5">Toxin VapC</fullName>
    </alternativeName>
</protein>
<keyword evidence="3 5" id="KW-0479">Metal-binding</keyword>
<dbReference type="HAMAP" id="MF_00265">
    <property type="entry name" value="VapC_Nob1"/>
    <property type="match status" value="1"/>
</dbReference>
<comment type="cofactor">
    <cofactor evidence="5">
        <name>Mg(2+)</name>
        <dbReference type="ChEBI" id="CHEBI:18420"/>
    </cofactor>
</comment>
<dbReference type="GO" id="GO:0004540">
    <property type="term" value="F:RNA nuclease activity"/>
    <property type="evidence" value="ECO:0007669"/>
    <property type="project" value="InterPro"/>
</dbReference>
<keyword evidence="1 5" id="KW-1277">Toxin-antitoxin system</keyword>
<accession>A0A211Z078</accession>
<keyword evidence="8" id="KW-1185">Reference proteome</keyword>
<dbReference type="Proteomes" id="UP000196655">
    <property type="component" value="Unassembled WGS sequence"/>
</dbReference>
<dbReference type="Gene3D" id="3.40.50.1010">
    <property type="entry name" value="5'-nuclease"/>
    <property type="match status" value="1"/>
</dbReference>
<proteinExistence type="inferred from homology"/>
<keyword evidence="5" id="KW-0460">Magnesium</keyword>